<dbReference type="GO" id="GO:0003723">
    <property type="term" value="F:RNA binding"/>
    <property type="evidence" value="ECO:0007669"/>
    <property type="project" value="UniProtKB-UniRule"/>
</dbReference>
<proteinExistence type="predicted"/>
<organism evidence="5 6">
    <name type="scientific">Chara braunii</name>
    <name type="common">Braun's stonewort</name>
    <dbReference type="NCBI Taxonomy" id="69332"/>
    <lineage>
        <taxon>Eukaryota</taxon>
        <taxon>Viridiplantae</taxon>
        <taxon>Streptophyta</taxon>
        <taxon>Charophyceae</taxon>
        <taxon>Charales</taxon>
        <taxon>Characeae</taxon>
        <taxon>Chara</taxon>
    </lineage>
</organism>
<dbReference type="SMART" id="SM00360">
    <property type="entry name" value="RRM"/>
    <property type="match status" value="2"/>
</dbReference>
<evidence type="ECO:0000259" key="4">
    <source>
        <dbReference type="PROSITE" id="PS50102"/>
    </source>
</evidence>
<feature type="domain" description="RRM" evidence="4">
    <location>
        <begin position="321"/>
        <end position="415"/>
    </location>
</feature>
<feature type="compositionally biased region" description="Acidic residues" evidence="3">
    <location>
        <begin position="263"/>
        <end position="273"/>
    </location>
</feature>
<protein>
    <recommendedName>
        <fullName evidence="4">RRM domain-containing protein</fullName>
    </recommendedName>
</protein>
<dbReference type="Pfam" id="PF00076">
    <property type="entry name" value="RRM_1"/>
    <property type="match status" value="1"/>
</dbReference>
<dbReference type="InterPro" id="IPR012677">
    <property type="entry name" value="Nucleotide-bd_a/b_plait_sf"/>
</dbReference>
<name>A0A388KYL7_CHABU</name>
<accession>A0A388KYL7</accession>
<reference evidence="5 6" key="1">
    <citation type="journal article" date="2018" name="Cell">
        <title>The Chara Genome: Secondary Complexity and Implications for Plant Terrestrialization.</title>
        <authorList>
            <person name="Nishiyama T."/>
            <person name="Sakayama H."/>
            <person name="Vries J.D."/>
            <person name="Buschmann H."/>
            <person name="Saint-Marcoux D."/>
            <person name="Ullrich K.K."/>
            <person name="Haas F.B."/>
            <person name="Vanderstraeten L."/>
            <person name="Becker D."/>
            <person name="Lang D."/>
            <person name="Vosolsobe S."/>
            <person name="Rombauts S."/>
            <person name="Wilhelmsson P.K.I."/>
            <person name="Janitza P."/>
            <person name="Kern R."/>
            <person name="Heyl A."/>
            <person name="Rumpler F."/>
            <person name="Villalobos L.I.A.C."/>
            <person name="Clay J.M."/>
            <person name="Skokan R."/>
            <person name="Toyoda A."/>
            <person name="Suzuki Y."/>
            <person name="Kagoshima H."/>
            <person name="Schijlen E."/>
            <person name="Tajeshwar N."/>
            <person name="Catarino B."/>
            <person name="Hetherington A.J."/>
            <person name="Saltykova A."/>
            <person name="Bonnot C."/>
            <person name="Breuninger H."/>
            <person name="Symeonidi A."/>
            <person name="Radhakrishnan G.V."/>
            <person name="Van Nieuwerburgh F."/>
            <person name="Deforce D."/>
            <person name="Chang C."/>
            <person name="Karol K.G."/>
            <person name="Hedrich R."/>
            <person name="Ulvskov P."/>
            <person name="Glockner G."/>
            <person name="Delwiche C.F."/>
            <person name="Petrasek J."/>
            <person name="Van de Peer Y."/>
            <person name="Friml J."/>
            <person name="Beilby M."/>
            <person name="Dolan L."/>
            <person name="Kohara Y."/>
            <person name="Sugano S."/>
            <person name="Fujiyama A."/>
            <person name="Delaux P.-M."/>
            <person name="Quint M."/>
            <person name="TheiBen G."/>
            <person name="Hagemann M."/>
            <person name="Harholt J."/>
            <person name="Dunand C."/>
            <person name="Zachgo S."/>
            <person name="Langdale J."/>
            <person name="Maumus F."/>
            <person name="Straeten D.V.D."/>
            <person name="Gould S.B."/>
            <person name="Rensing S.A."/>
        </authorList>
    </citation>
    <scope>NUCLEOTIDE SEQUENCE [LARGE SCALE GENOMIC DNA]</scope>
    <source>
        <strain evidence="5 6">S276</strain>
    </source>
</reference>
<dbReference type="PANTHER" id="PTHR48024">
    <property type="entry name" value="GEO13361P1-RELATED"/>
    <property type="match status" value="1"/>
</dbReference>
<feature type="domain" description="RRM" evidence="4">
    <location>
        <begin position="442"/>
        <end position="526"/>
    </location>
</feature>
<evidence type="ECO:0000256" key="3">
    <source>
        <dbReference type="SAM" id="MobiDB-lite"/>
    </source>
</evidence>
<feature type="compositionally biased region" description="Gly residues" evidence="3">
    <location>
        <begin position="597"/>
        <end position="606"/>
    </location>
</feature>
<dbReference type="OrthoDB" id="442677at2759"/>
<dbReference type="CDD" id="cd12394">
    <property type="entry name" value="RRM1_RBM34"/>
    <property type="match status" value="1"/>
</dbReference>
<dbReference type="GO" id="GO:0005634">
    <property type="term" value="C:nucleus"/>
    <property type="evidence" value="ECO:0007669"/>
    <property type="project" value="TreeGrafter"/>
</dbReference>
<feature type="compositionally biased region" description="Basic and acidic residues" evidence="3">
    <location>
        <begin position="192"/>
        <end position="210"/>
    </location>
</feature>
<comment type="caution">
    <text evidence="5">The sequence shown here is derived from an EMBL/GenBank/DDBJ whole genome shotgun (WGS) entry which is preliminary data.</text>
</comment>
<sequence>MVDAQRALLDELMGTGMGKKDVFGELFGNGGQGKGAVTSSLFTNNPFRRDAVAGDAGDSSKKRRRHGAAESSDCGEARSLSKKKGAKTTDECVHPSAEGEEVEIGGTKKEKRKRRKKTSAAFEDGLENSDDRENRKQEENEDVIEGKEERKTLKKKHKKKRHGAKEDGDGEGKNDPPPPPPPQTEDGEGEEETKLARKKSSDREQRREGSGEGCDGGAQETPYKRERERTSTPRAGQKGDDEDSPREKKRSRGNNKANRVLLGDEEESDDEDKVEQGRGLRGDDAKTRVVVYDSEEEERQERKKRAKQKKQYDDPEDKLARTVFVGNLPKAVDSKELAKEFSVYGAVESLRFRSIALAEGKKFIRGAIFKGKVSDVHDTQNAYVVFKQLESAKAALAHNMKVLRGNHIRVDAATAPSWAVHQKKGKPLDAATGRRVEYDRNLSIFVGNLPYDVKDEELYQFFGGEEAKPELRGQVAAVRVVREEHASRGKGVAYVLFKTSQAARAALNSRGFKLRERELRIARPSRTSAAADTLSRKTAKLPAVSKGYEMRQALKHVLEQSRRAKPSAFEGQRAKKVDGLPGKRALNAVAQKAGRRQSGGPGGRVGGRFSKGSKGSSRGPAKRAER</sequence>
<evidence type="ECO:0000313" key="5">
    <source>
        <dbReference type="EMBL" id="GBG75154.1"/>
    </source>
</evidence>
<feature type="region of interest" description="Disordered" evidence="3">
    <location>
        <begin position="560"/>
        <end position="626"/>
    </location>
</feature>
<dbReference type="Gramene" id="GBG75154">
    <property type="protein sequence ID" value="GBG75154"/>
    <property type="gene ID" value="CBR_g19667"/>
</dbReference>
<dbReference type="InterPro" id="IPR050886">
    <property type="entry name" value="RNA-binding_reg"/>
</dbReference>
<feature type="compositionally biased region" description="Basic and acidic residues" evidence="3">
    <location>
        <begin position="274"/>
        <end position="287"/>
    </location>
</feature>
<evidence type="ECO:0000313" key="6">
    <source>
        <dbReference type="Proteomes" id="UP000265515"/>
    </source>
</evidence>
<feature type="compositionally biased region" description="Basic and acidic residues" evidence="3">
    <location>
        <begin position="129"/>
        <end position="151"/>
    </location>
</feature>
<feature type="compositionally biased region" description="Polar residues" evidence="3">
    <location>
        <begin position="37"/>
        <end position="46"/>
    </location>
</feature>
<feature type="compositionally biased region" description="Basic and acidic residues" evidence="3">
    <location>
        <begin position="222"/>
        <end position="231"/>
    </location>
</feature>
<dbReference type="PROSITE" id="PS50102">
    <property type="entry name" value="RRM"/>
    <property type="match status" value="2"/>
</dbReference>
<evidence type="ECO:0000256" key="2">
    <source>
        <dbReference type="PROSITE-ProRule" id="PRU00176"/>
    </source>
</evidence>
<gene>
    <name evidence="5" type="ORF">CBR_g19667</name>
</gene>
<dbReference type="InterPro" id="IPR000504">
    <property type="entry name" value="RRM_dom"/>
</dbReference>
<dbReference type="STRING" id="69332.A0A388KYL7"/>
<feature type="compositionally biased region" description="Low complexity" evidence="3">
    <location>
        <begin position="607"/>
        <end position="619"/>
    </location>
</feature>
<dbReference type="AlphaFoldDB" id="A0A388KYL7"/>
<feature type="compositionally biased region" description="Basic residues" evidence="3">
    <location>
        <begin position="109"/>
        <end position="118"/>
    </location>
</feature>
<dbReference type="SUPFAM" id="SSF54928">
    <property type="entry name" value="RNA-binding domain, RBD"/>
    <property type="match status" value="2"/>
</dbReference>
<dbReference type="InterPro" id="IPR035979">
    <property type="entry name" value="RBD_domain_sf"/>
</dbReference>
<feature type="compositionally biased region" description="Basic residues" evidence="3">
    <location>
        <begin position="152"/>
        <end position="163"/>
    </location>
</feature>
<dbReference type="OMA" id="HGAKEDG"/>
<feature type="compositionally biased region" description="Basic and acidic residues" evidence="3">
    <location>
        <begin position="164"/>
        <end position="174"/>
    </location>
</feature>
<dbReference type="Proteomes" id="UP000265515">
    <property type="component" value="Unassembled WGS sequence"/>
</dbReference>
<dbReference type="EMBL" id="BFEA01000218">
    <property type="protein sequence ID" value="GBG75154.1"/>
    <property type="molecule type" value="Genomic_DNA"/>
</dbReference>
<dbReference type="PANTHER" id="PTHR48024:SF55">
    <property type="entry name" value="RRM DOMAIN-CONTAINING PROTEIN"/>
    <property type="match status" value="1"/>
</dbReference>
<keyword evidence="1 2" id="KW-0694">RNA-binding</keyword>
<evidence type="ECO:0000256" key="1">
    <source>
        <dbReference type="ARBA" id="ARBA00022884"/>
    </source>
</evidence>
<dbReference type="Gene3D" id="3.30.70.330">
    <property type="match status" value="2"/>
</dbReference>
<keyword evidence="6" id="KW-1185">Reference proteome</keyword>
<feature type="region of interest" description="Disordered" evidence="3">
    <location>
        <begin position="27"/>
        <end position="315"/>
    </location>
</feature>